<gene>
    <name evidence="17" type="ORF">H9S92_15325</name>
</gene>
<protein>
    <submittedName>
        <fullName evidence="17">TonB-dependent receptor</fullName>
    </submittedName>
</protein>
<dbReference type="Pfam" id="PF07715">
    <property type="entry name" value="Plug"/>
    <property type="match status" value="1"/>
</dbReference>
<evidence type="ECO:0000256" key="5">
    <source>
        <dbReference type="ARBA" id="ARBA00022692"/>
    </source>
</evidence>
<keyword evidence="8" id="KW-0406">Ion transport</keyword>
<dbReference type="EMBL" id="JACSIT010000139">
    <property type="protein sequence ID" value="MBC6995540.1"/>
    <property type="molecule type" value="Genomic_DNA"/>
</dbReference>
<name>A0A923PN94_9BACT</name>
<feature type="domain" description="TonB-dependent receptor-like beta-barrel" evidence="15">
    <location>
        <begin position="247"/>
        <end position="701"/>
    </location>
</feature>
<dbReference type="InterPro" id="IPR010917">
    <property type="entry name" value="TonB_rcpt_CS"/>
</dbReference>
<dbReference type="RefSeq" id="WP_187467573.1">
    <property type="nucleotide sequence ID" value="NZ_JACSIT010000139.1"/>
</dbReference>
<feature type="signal peptide" evidence="14">
    <location>
        <begin position="1"/>
        <end position="19"/>
    </location>
</feature>
<dbReference type="Pfam" id="PF00593">
    <property type="entry name" value="TonB_dep_Rec_b-barrel"/>
    <property type="match status" value="1"/>
</dbReference>
<dbReference type="InterPro" id="IPR036942">
    <property type="entry name" value="Beta-barrel_TonB_sf"/>
</dbReference>
<keyword evidence="4" id="KW-0410">Iron transport</keyword>
<dbReference type="Proteomes" id="UP000650081">
    <property type="component" value="Unassembled WGS sequence"/>
</dbReference>
<evidence type="ECO:0000256" key="1">
    <source>
        <dbReference type="ARBA" id="ARBA00004571"/>
    </source>
</evidence>
<dbReference type="Gene3D" id="2.40.170.20">
    <property type="entry name" value="TonB-dependent receptor, beta-barrel domain"/>
    <property type="match status" value="1"/>
</dbReference>
<dbReference type="InterPro" id="IPR037066">
    <property type="entry name" value="Plug_dom_sf"/>
</dbReference>
<evidence type="ECO:0000256" key="4">
    <source>
        <dbReference type="ARBA" id="ARBA00022496"/>
    </source>
</evidence>
<keyword evidence="11 12" id="KW-0998">Cell outer membrane</keyword>
<keyword evidence="10 12" id="KW-0472">Membrane</keyword>
<feature type="chain" id="PRO_5037726392" evidence="14">
    <location>
        <begin position="20"/>
        <end position="743"/>
    </location>
</feature>
<dbReference type="GO" id="GO:0015344">
    <property type="term" value="F:siderophore uptake transmembrane transporter activity"/>
    <property type="evidence" value="ECO:0007669"/>
    <property type="project" value="TreeGrafter"/>
</dbReference>
<evidence type="ECO:0000256" key="3">
    <source>
        <dbReference type="ARBA" id="ARBA00022452"/>
    </source>
</evidence>
<dbReference type="InterPro" id="IPR012910">
    <property type="entry name" value="Plug_dom"/>
</dbReference>
<keyword evidence="3 12" id="KW-1134">Transmembrane beta strand</keyword>
<comment type="similarity">
    <text evidence="12 13">Belongs to the TonB-dependent receptor family.</text>
</comment>
<dbReference type="GO" id="GO:0009279">
    <property type="term" value="C:cell outer membrane"/>
    <property type="evidence" value="ECO:0007669"/>
    <property type="project" value="UniProtKB-SubCell"/>
</dbReference>
<keyword evidence="7" id="KW-0408">Iron</keyword>
<evidence type="ECO:0000256" key="13">
    <source>
        <dbReference type="RuleBase" id="RU003357"/>
    </source>
</evidence>
<keyword evidence="5 12" id="KW-0812">Transmembrane</keyword>
<comment type="subcellular location">
    <subcellularLocation>
        <location evidence="1 12">Cell outer membrane</location>
        <topology evidence="1 12">Multi-pass membrane protein</topology>
    </subcellularLocation>
</comment>
<dbReference type="InterPro" id="IPR039426">
    <property type="entry name" value="TonB-dep_rcpt-like"/>
</dbReference>
<dbReference type="SUPFAM" id="SSF56935">
    <property type="entry name" value="Porins"/>
    <property type="match status" value="1"/>
</dbReference>
<comment type="caution">
    <text evidence="17">The sequence shown here is derived from an EMBL/GenBank/DDBJ whole genome shotgun (WGS) entry which is preliminary data.</text>
</comment>
<keyword evidence="2 12" id="KW-0813">Transport</keyword>
<dbReference type="Gene3D" id="2.170.130.10">
    <property type="entry name" value="TonB-dependent receptor, plug domain"/>
    <property type="match status" value="1"/>
</dbReference>
<evidence type="ECO:0000313" key="18">
    <source>
        <dbReference type="Proteomes" id="UP000650081"/>
    </source>
</evidence>
<dbReference type="PROSITE" id="PS52016">
    <property type="entry name" value="TONB_DEPENDENT_REC_3"/>
    <property type="match status" value="1"/>
</dbReference>
<dbReference type="PANTHER" id="PTHR32552:SF68">
    <property type="entry name" value="FERRICHROME OUTER MEMBRANE TRANSPORTER_PHAGE RECEPTOR"/>
    <property type="match status" value="1"/>
</dbReference>
<accession>A0A923PN94</accession>
<evidence type="ECO:0000256" key="2">
    <source>
        <dbReference type="ARBA" id="ARBA00022448"/>
    </source>
</evidence>
<evidence type="ECO:0000259" key="16">
    <source>
        <dbReference type="Pfam" id="PF07715"/>
    </source>
</evidence>
<evidence type="ECO:0000256" key="8">
    <source>
        <dbReference type="ARBA" id="ARBA00023065"/>
    </source>
</evidence>
<evidence type="ECO:0000256" key="14">
    <source>
        <dbReference type="SAM" id="SignalP"/>
    </source>
</evidence>
<evidence type="ECO:0000256" key="11">
    <source>
        <dbReference type="ARBA" id="ARBA00023237"/>
    </source>
</evidence>
<dbReference type="PROSITE" id="PS01156">
    <property type="entry name" value="TONB_DEPENDENT_REC_2"/>
    <property type="match status" value="1"/>
</dbReference>
<evidence type="ECO:0000256" key="7">
    <source>
        <dbReference type="ARBA" id="ARBA00023004"/>
    </source>
</evidence>
<dbReference type="PANTHER" id="PTHR32552">
    <property type="entry name" value="FERRICHROME IRON RECEPTOR-RELATED"/>
    <property type="match status" value="1"/>
</dbReference>
<evidence type="ECO:0000259" key="15">
    <source>
        <dbReference type="Pfam" id="PF00593"/>
    </source>
</evidence>
<feature type="domain" description="TonB-dependent receptor plug" evidence="16">
    <location>
        <begin position="52"/>
        <end position="152"/>
    </location>
</feature>
<organism evidence="17 18">
    <name type="scientific">Neolewinella lacunae</name>
    <dbReference type="NCBI Taxonomy" id="1517758"/>
    <lineage>
        <taxon>Bacteria</taxon>
        <taxon>Pseudomonadati</taxon>
        <taxon>Bacteroidota</taxon>
        <taxon>Saprospiria</taxon>
        <taxon>Saprospirales</taxon>
        <taxon>Lewinellaceae</taxon>
        <taxon>Neolewinella</taxon>
    </lineage>
</organism>
<proteinExistence type="inferred from homology"/>
<dbReference type="InterPro" id="IPR000531">
    <property type="entry name" value="Beta-barrel_TonB"/>
</dbReference>
<evidence type="ECO:0000256" key="12">
    <source>
        <dbReference type="PROSITE-ProRule" id="PRU01360"/>
    </source>
</evidence>
<evidence type="ECO:0000256" key="6">
    <source>
        <dbReference type="ARBA" id="ARBA00022729"/>
    </source>
</evidence>
<keyword evidence="6 14" id="KW-0732">Signal</keyword>
<evidence type="ECO:0000313" key="17">
    <source>
        <dbReference type="EMBL" id="MBC6995540.1"/>
    </source>
</evidence>
<keyword evidence="9 13" id="KW-0798">TonB box</keyword>
<evidence type="ECO:0000256" key="9">
    <source>
        <dbReference type="ARBA" id="ARBA00023077"/>
    </source>
</evidence>
<evidence type="ECO:0000256" key="10">
    <source>
        <dbReference type="ARBA" id="ARBA00023136"/>
    </source>
</evidence>
<dbReference type="AlphaFoldDB" id="A0A923PN94"/>
<reference evidence="17" key="1">
    <citation type="submission" date="2020-08" db="EMBL/GenBank/DDBJ databases">
        <title>Lewinella bacteria from marine environments.</title>
        <authorList>
            <person name="Zhong Y."/>
        </authorList>
    </citation>
    <scope>NUCLEOTIDE SEQUENCE</scope>
    <source>
        <strain evidence="17">KCTC 42187</strain>
    </source>
</reference>
<sequence length="743" mass="82060">MLRFFFGAVLALATGYALRAQSPDTLVLGVLNADITVTATAATPLTPVTFVELDRSALQKRNLGQDAPYLLKWTPSVVVNSDAGTGIGYTGIWIRGSDPTRTNVTINGIPYNDSESQGVFWVNLPDFSSSASGVQIQRGVGTSTNGAGAFGATIDFSTNRIEEAAGFSIDGTVGSFGTRRGSVNYRSGLLPSGLKIDARYSKTHSDGYVDRATADLSGYYASVTYVAGGAAAGAGKGQGAVWNFNAFGGNEVTYQAWNGVTQAEIDEFGRTYNSVGTEKTGEPYDNEVDNYRQNHYQLHYNNAFGTRWKLGISGHYTRGLGYFEQYKAEQDLADYGITVGDTEGETSDLIRRRWLDNHFYGTVYSLRYRPGAAFDLTLGGSANEYLGHHYGEVIWARNAGNSEIRHRYYDNDATKRDFSNYLRGNYRFGGGFNAYLDVQLRHVNYQFLGFANDLSRIDETARHTFFNPKAGLLYDFGRGQAYASFGVAQREPNRNDFTENPGPTRPRPEQLYNTEVGLRTSAGRFNYGVNLYHMLYRDQLVLTGQLNDVGEYIRANVPESYRLGLEVQGGYQVTSAFSVGGNLALSRNRVGSFTEFLDDFDEDFNFLGQAEVVREGTPLAFSPDVVGALDLNYQLANTDRHLLEAGLQTKYVGQRFVDNTGDPAAALPAYYYTDLRLAYTLRPRGEGPLGALRLTLLVRNLTDQEYFSNGWSYRYRFAGEQTILQGLYPQAGRNVLLGLGLDF</sequence>
<keyword evidence="17" id="KW-0675">Receptor</keyword>
<keyword evidence="18" id="KW-1185">Reference proteome</keyword>